<sequence>MKLRSSPSLIQVPRCARATRGLRLRCGSAPARWRPISPPFRLMLCRRPRTATRAARRCCRPVAAAGTALVRLEGRGSAASAC</sequence>
<proteinExistence type="predicted"/>
<dbReference type="Gramene" id="TKW37967">
    <property type="protein sequence ID" value="TKW37967"/>
    <property type="gene ID" value="SEVIR_1G083950v2"/>
</dbReference>
<gene>
    <name evidence="1" type="ORF">SEVIR_1G083950v2</name>
</gene>
<accession>A0A4U6WIT4</accession>
<evidence type="ECO:0000313" key="2">
    <source>
        <dbReference type="Proteomes" id="UP000298652"/>
    </source>
</evidence>
<reference evidence="1" key="1">
    <citation type="submission" date="2019-03" db="EMBL/GenBank/DDBJ databases">
        <title>WGS assembly of Setaria viridis.</title>
        <authorList>
            <person name="Huang P."/>
            <person name="Jenkins J."/>
            <person name="Grimwood J."/>
            <person name="Barry K."/>
            <person name="Healey A."/>
            <person name="Mamidi S."/>
            <person name="Sreedasyam A."/>
            <person name="Shu S."/>
            <person name="Feldman M."/>
            <person name="Wu J."/>
            <person name="Yu Y."/>
            <person name="Chen C."/>
            <person name="Johnson J."/>
            <person name="Rokhsar D."/>
            <person name="Baxter I."/>
            <person name="Schmutz J."/>
            <person name="Brutnell T."/>
            <person name="Kellogg E."/>
        </authorList>
    </citation>
    <scope>NUCLEOTIDE SEQUENCE [LARGE SCALE GENOMIC DNA]</scope>
</reference>
<protein>
    <submittedName>
        <fullName evidence="1">Uncharacterized protein</fullName>
    </submittedName>
</protein>
<evidence type="ECO:0000313" key="1">
    <source>
        <dbReference type="EMBL" id="TKW37967.1"/>
    </source>
</evidence>
<dbReference type="EMBL" id="CM016552">
    <property type="protein sequence ID" value="TKW37967.1"/>
    <property type="molecule type" value="Genomic_DNA"/>
</dbReference>
<keyword evidence="2" id="KW-1185">Reference proteome</keyword>
<name>A0A4U6WIT4_SETVI</name>
<organism evidence="1 2">
    <name type="scientific">Setaria viridis</name>
    <name type="common">Green bristlegrass</name>
    <name type="synonym">Setaria italica subsp. viridis</name>
    <dbReference type="NCBI Taxonomy" id="4556"/>
    <lineage>
        <taxon>Eukaryota</taxon>
        <taxon>Viridiplantae</taxon>
        <taxon>Streptophyta</taxon>
        <taxon>Embryophyta</taxon>
        <taxon>Tracheophyta</taxon>
        <taxon>Spermatophyta</taxon>
        <taxon>Magnoliopsida</taxon>
        <taxon>Liliopsida</taxon>
        <taxon>Poales</taxon>
        <taxon>Poaceae</taxon>
        <taxon>PACMAD clade</taxon>
        <taxon>Panicoideae</taxon>
        <taxon>Panicodae</taxon>
        <taxon>Paniceae</taxon>
        <taxon>Cenchrinae</taxon>
        <taxon>Setaria</taxon>
    </lineage>
</organism>
<dbReference type="AlphaFoldDB" id="A0A4U6WIT4"/>
<dbReference type="Proteomes" id="UP000298652">
    <property type="component" value="Chromosome 1"/>
</dbReference>